<keyword evidence="4 5" id="KW-0804">Transcription</keyword>
<dbReference type="InterPro" id="IPR043425">
    <property type="entry name" value="NusG-like"/>
</dbReference>
<dbReference type="Gene3D" id="3.30.70.940">
    <property type="entry name" value="NusG, N-terminal domain"/>
    <property type="match status" value="1"/>
</dbReference>
<dbReference type="Proteomes" id="UP000282654">
    <property type="component" value="Unassembled WGS sequence"/>
</dbReference>
<dbReference type="GO" id="GO:0006354">
    <property type="term" value="P:DNA-templated transcription elongation"/>
    <property type="evidence" value="ECO:0007669"/>
    <property type="project" value="UniProtKB-UniRule"/>
</dbReference>
<gene>
    <name evidence="5" type="primary">nusG</name>
    <name evidence="10" type="ORF">EDD75_2067</name>
</gene>
<evidence type="ECO:0000259" key="8">
    <source>
        <dbReference type="SMART" id="SM00738"/>
    </source>
</evidence>
<dbReference type="PANTHER" id="PTHR30265">
    <property type="entry name" value="RHO-INTERACTING TRANSCRIPTION TERMINATION FACTOR NUSG"/>
    <property type="match status" value="1"/>
</dbReference>
<proteinExistence type="inferred from homology"/>
<keyword evidence="1 5" id="KW-0806">Transcription termination</keyword>
<organism evidence="10 11">
    <name type="scientific">Thermodesulfitimonas autotrophica</name>
    <dbReference type="NCBI Taxonomy" id="1894989"/>
    <lineage>
        <taxon>Bacteria</taxon>
        <taxon>Bacillati</taxon>
        <taxon>Bacillota</taxon>
        <taxon>Clostridia</taxon>
        <taxon>Thermoanaerobacterales</taxon>
        <taxon>Thermoanaerobacteraceae</taxon>
        <taxon>Thermodesulfitimonas</taxon>
    </lineage>
</organism>
<keyword evidence="11" id="KW-1185">Reference proteome</keyword>
<evidence type="ECO:0000313" key="10">
    <source>
        <dbReference type="EMBL" id="RPF42949.1"/>
    </source>
</evidence>
<dbReference type="FunFam" id="2.30.30.30:FF:000002">
    <property type="entry name" value="Transcription termination/antitermination factor NusG"/>
    <property type="match status" value="1"/>
</dbReference>
<dbReference type="SMART" id="SM00739">
    <property type="entry name" value="KOW"/>
    <property type="match status" value="1"/>
</dbReference>
<name>A0A3N5ABH8_9THEO</name>
<dbReference type="CDD" id="cd09891">
    <property type="entry name" value="NGN_Bact_1"/>
    <property type="match status" value="1"/>
</dbReference>
<dbReference type="InterPro" id="IPR008991">
    <property type="entry name" value="Translation_prot_SH3-like_sf"/>
</dbReference>
<comment type="function">
    <text evidence="5 7">Participates in transcription elongation, termination and antitermination.</text>
</comment>
<dbReference type="SUPFAM" id="SSF50104">
    <property type="entry name" value="Translation proteins SH3-like domain"/>
    <property type="match status" value="1"/>
</dbReference>
<comment type="caution">
    <text evidence="10">The sequence shown here is derived from an EMBL/GenBank/DDBJ whole genome shotgun (WGS) entry which is preliminary data.</text>
</comment>
<dbReference type="InterPro" id="IPR006645">
    <property type="entry name" value="NGN-like_dom"/>
</dbReference>
<dbReference type="OrthoDB" id="9809075at2"/>
<dbReference type="FunFam" id="3.30.70.940:FF:000002">
    <property type="entry name" value="Transcription termination/antitermination protein NusG"/>
    <property type="match status" value="1"/>
</dbReference>
<dbReference type="Pfam" id="PF00467">
    <property type="entry name" value="KOW"/>
    <property type="match status" value="1"/>
</dbReference>
<evidence type="ECO:0000256" key="1">
    <source>
        <dbReference type="ARBA" id="ARBA00022472"/>
    </source>
</evidence>
<evidence type="ECO:0000259" key="9">
    <source>
        <dbReference type="SMART" id="SM00739"/>
    </source>
</evidence>
<accession>A0A3N5ABH8</accession>
<reference evidence="10 11" key="1">
    <citation type="submission" date="2018-11" db="EMBL/GenBank/DDBJ databases">
        <title>Genomic Encyclopedia of Type Strains, Phase IV (KMG-IV): sequencing the most valuable type-strain genomes for metagenomic binning, comparative biology and taxonomic classification.</title>
        <authorList>
            <person name="Goeker M."/>
        </authorList>
    </citation>
    <scope>NUCLEOTIDE SEQUENCE [LARGE SCALE GENOMIC DNA]</scope>
    <source>
        <strain evidence="10 11">DSM 102936</strain>
    </source>
</reference>
<evidence type="ECO:0000256" key="7">
    <source>
        <dbReference type="RuleBase" id="RU000538"/>
    </source>
</evidence>
<keyword evidence="3 5" id="KW-0805">Transcription regulation</keyword>
<evidence type="ECO:0000313" key="11">
    <source>
        <dbReference type="Proteomes" id="UP000282654"/>
    </source>
</evidence>
<evidence type="ECO:0000256" key="4">
    <source>
        <dbReference type="ARBA" id="ARBA00023163"/>
    </source>
</evidence>
<dbReference type="NCBIfam" id="TIGR00922">
    <property type="entry name" value="nusG"/>
    <property type="match status" value="1"/>
</dbReference>
<dbReference type="InterPro" id="IPR036735">
    <property type="entry name" value="NGN_dom_sf"/>
</dbReference>
<evidence type="ECO:0000256" key="3">
    <source>
        <dbReference type="ARBA" id="ARBA00023015"/>
    </source>
</evidence>
<dbReference type="AlphaFoldDB" id="A0A3N5ABH8"/>
<dbReference type="PANTHER" id="PTHR30265:SF2">
    <property type="entry name" value="TRANSCRIPTION TERMINATION_ANTITERMINATION PROTEIN NUSG"/>
    <property type="match status" value="1"/>
</dbReference>
<dbReference type="GO" id="GO:0032784">
    <property type="term" value="P:regulation of DNA-templated transcription elongation"/>
    <property type="evidence" value="ECO:0007669"/>
    <property type="project" value="InterPro"/>
</dbReference>
<dbReference type="EMBL" id="RKRE01000003">
    <property type="protein sequence ID" value="RPF42949.1"/>
    <property type="molecule type" value="Genomic_DNA"/>
</dbReference>
<dbReference type="RefSeq" id="WP_123931695.1">
    <property type="nucleotide sequence ID" value="NZ_DAITJO010000071.1"/>
</dbReference>
<comment type="similarity">
    <text evidence="5 7">Belongs to the NusG family.</text>
</comment>
<dbReference type="InterPro" id="IPR001062">
    <property type="entry name" value="Transcrpt_antiterm_NusG"/>
</dbReference>
<dbReference type="GO" id="GO:0006353">
    <property type="term" value="P:DNA-templated transcription termination"/>
    <property type="evidence" value="ECO:0007669"/>
    <property type="project" value="UniProtKB-UniRule"/>
</dbReference>
<evidence type="ECO:0000256" key="2">
    <source>
        <dbReference type="ARBA" id="ARBA00022814"/>
    </source>
</evidence>
<sequence length="175" mass="19930">MSKQWYVIHTYSGYENKVKANLEKRIASMNMGDKIFRIIVPEEDEIEIKGGKKQVLKRRIFPGYVLVEMILTDESWYVVRNTPGVTGFVGSGNKPLPLTQAEAEEILKRMEGESPRIRLDVTPGEKIRVTSGPFQNFIGVVEEVNAEKAKLKVLISMFGREVPIELDYSQIEKIV</sequence>
<dbReference type="Gene3D" id="2.30.30.30">
    <property type="match status" value="1"/>
</dbReference>
<dbReference type="InterPro" id="IPR005824">
    <property type="entry name" value="KOW"/>
</dbReference>
<feature type="domain" description="NusG-like N-terminal" evidence="8">
    <location>
        <begin position="2"/>
        <end position="110"/>
    </location>
</feature>
<dbReference type="InterPro" id="IPR047050">
    <property type="entry name" value="NGN"/>
</dbReference>
<dbReference type="CDD" id="cd06091">
    <property type="entry name" value="KOW_NusG"/>
    <property type="match status" value="1"/>
</dbReference>
<dbReference type="SMART" id="SM00738">
    <property type="entry name" value="NGN"/>
    <property type="match status" value="1"/>
</dbReference>
<evidence type="ECO:0000256" key="5">
    <source>
        <dbReference type="HAMAP-Rule" id="MF_00948"/>
    </source>
</evidence>
<dbReference type="InterPro" id="IPR014722">
    <property type="entry name" value="Rib_uL2_dom2"/>
</dbReference>
<keyword evidence="2 5" id="KW-0889">Transcription antitermination</keyword>
<dbReference type="SUPFAM" id="SSF82679">
    <property type="entry name" value="N-utilization substance G protein NusG, N-terminal domain"/>
    <property type="match status" value="1"/>
</dbReference>
<dbReference type="GO" id="GO:0031564">
    <property type="term" value="P:transcription antitermination"/>
    <property type="evidence" value="ECO:0007669"/>
    <property type="project" value="UniProtKB-UniRule"/>
</dbReference>
<dbReference type="GO" id="GO:0005829">
    <property type="term" value="C:cytosol"/>
    <property type="evidence" value="ECO:0007669"/>
    <property type="project" value="UniProtKB-ARBA"/>
</dbReference>
<feature type="domain" description="KOW" evidence="9">
    <location>
        <begin position="120"/>
        <end position="147"/>
    </location>
</feature>
<evidence type="ECO:0000256" key="6">
    <source>
        <dbReference type="NCBIfam" id="TIGR00922"/>
    </source>
</evidence>
<dbReference type="PRINTS" id="PR00338">
    <property type="entry name" value="NUSGTNSCPFCT"/>
</dbReference>
<dbReference type="HAMAP" id="MF_00948">
    <property type="entry name" value="NusG"/>
    <property type="match status" value="1"/>
</dbReference>
<protein>
    <recommendedName>
        <fullName evidence="5 6">Transcription termination/antitermination protein NusG</fullName>
    </recommendedName>
</protein>
<dbReference type="Pfam" id="PF02357">
    <property type="entry name" value="NusG"/>
    <property type="match status" value="1"/>
</dbReference>